<name>A0ABW3Y588_9FLAO</name>
<proteinExistence type="predicted"/>
<protein>
    <submittedName>
        <fullName evidence="2">Fasciclin domain-containing protein</fullName>
    </submittedName>
</protein>
<evidence type="ECO:0000313" key="2">
    <source>
        <dbReference type="EMBL" id="MFD1316411.1"/>
    </source>
</evidence>
<feature type="domain" description="FAS1" evidence="1">
    <location>
        <begin position="58"/>
        <end position="215"/>
    </location>
</feature>
<dbReference type="Gene3D" id="2.30.180.10">
    <property type="entry name" value="FAS1 domain"/>
    <property type="match status" value="1"/>
</dbReference>
<evidence type="ECO:0000313" key="3">
    <source>
        <dbReference type="Proteomes" id="UP001597201"/>
    </source>
</evidence>
<dbReference type="SUPFAM" id="SSF82153">
    <property type="entry name" value="FAS1 domain"/>
    <property type="match status" value="1"/>
</dbReference>
<reference evidence="3" key="1">
    <citation type="journal article" date="2019" name="Int. J. Syst. Evol. Microbiol.">
        <title>The Global Catalogue of Microorganisms (GCM) 10K type strain sequencing project: providing services to taxonomists for standard genome sequencing and annotation.</title>
        <authorList>
            <consortium name="The Broad Institute Genomics Platform"/>
            <consortium name="The Broad Institute Genome Sequencing Center for Infectious Disease"/>
            <person name="Wu L."/>
            <person name="Ma J."/>
        </authorList>
    </citation>
    <scope>NUCLEOTIDE SEQUENCE [LARGE SCALE GENOMIC DNA]</scope>
    <source>
        <strain evidence="3">CCUG 61485</strain>
    </source>
</reference>
<organism evidence="2 3">
    <name type="scientific">Namhaeicola litoreus</name>
    <dbReference type="NCBI Taxonomy" id="1052145"/>
    <lineage>
        <taxon>Bacteria</taxon>
        <taxon>Pseudomonadati</taxon>
        <taxon>Bacteroidota</taxon>
        <taxon>Flavobacteriia</taxon>
        <taxon>Flavobacteriales</taxon>
        <taxon>Flavobacteriaceae</taxon>
        <taxon>Namhaeicola</taxon>
    </lineage>
</organism>
<dbReference type="PROSITE" id="PS50213">
    <property type="entry name" value="FAS1"/>
    <property type="match status" value="1"/>
</dbReference>
<dbReference type="PROSITE" id="PS51257">
    <property type="entry name" value="PROKAR_LIPOPROTEIN"/>
    <property type="match status" value="1"/>
</dbReference>
<dbReference type="Proteomes" id="UP001597201">
    <property type="component" value="Unassembled WGS sequence"/>
</dbReference>
<gene>
    <name evidence="2" type="ORF">ACFQ39_12350</name>
</gene>
<dbReference type="RefSeq" id="WP_377179361.1">
    <property type="nucleotide sequence ID" value="NZ_JBHTMY010000003.1"/>
</dbReference>
<dbReference type="Pfam" id="PF02469">
    <property type="entry name" value="Fasciclin"/>
    <property type="match status" value="1"/>
</dbReference>
<sequence length="220" mass="25079">MKIKNIYFIKSLLVLFLIAMISCDLEIQEEFKFEAEIPVLQGFPDLTAWDWIQTRTTPGATNPAEYAGEEFDYLIEAIQIAGMESEFSSSDPNRTYILLNNNAFTGGGDILELVTGSSTGNLQDADVELLKRLLQYHIVTTYIAQNDPLKVYGTYYSFQTLLPGSDGEITFRRDERLRLYINDSPDLPSTRANENVLRHNYVFKDGIGHIIQDYVRKVPF</sequence>
<comment type="caution">
    <text evidence="2">The sequence shown here is derived from an EMBL/GenBank/DDBJ whole genome shotgun (WGS) entry which is preliminary data.</text>
</comment>
<accession>A0ABW3Y588</accession>
<dbReference type="InterPro" id="IPR000782">
    <property type="entry name" value="FAS1_domain"/>
</dbReference>
<dbReference type="InterPro" id="IPR036378">
    <property type="entry name" value="FAS1_dom_sf"/>
</dbReference>
<dbReference type="EMBL" id="JBHTMY010000003">
    <property type="protein sequence ID" value="MFD1316411.1"/>
    <property type="molecule type" value="Genomic_DNA"/>
</dbReference>
<keyword evidence="3" id="KW-1185">Reference proteome</keyword>
<evidence type="ECO:0000259" key="1">
    <source>
        <dbReference type="PROSITE" id="PS50213"/>
    </source>
</evidence>